<accession>A0A855XWH1</accession>
<dbReference type="RefSeq" id="WP_167434795.1">
    <property type="nucleotide sequence ID" value="NZ_QGTZ01000009.1"/>
</dbReference>
<dbReference type="Proteomes" id="UP000248827">
    <property type="component" value="Unassembled WGS sequence"/>
</dbReference>
<sequence length="602" mass="69408">MNFSSRNIKVLMQNADHWINSDFVSTSDDNLMIRDEHGNDYVVTGNAEILLKSDLDESGQPNPLKRELIFLVGITSVQEIEYIIRKMSEESFLIIIEPNPSFFNYALNNKDLSFFMRQNVMLFADELTNLPVFLDKLFSTTLIYYMRNIKFYFTYFYRTYDVNLCVDIVRSVKETVKYKAMIYGNSIDDSLKGFKHNMSNLPHLLRSKDVSQLKNRFKDVPAVIVAAGPSLNKNIKELKKVKGKSIIIAVDTIAQRLLVEGIIPDFICSIEREKETYTYFYENKNYPPETTIVAPLLLYPEIFNEFKGDLIIPIRENVGEYIWLNQVLGLEGDNSISIGLSCAHVAFGFAEHIGASPIILVGQDLAFGNSVEQSHAGGTIYDDSQFSSSVFSAIEKTVTEGYDGMPVPTTEIWNSFRKWFEIEIFNEGLNVINATEGGAKIAHTQQLSLRQVAERYCNDDILTVKKVMQEVSEYPLNRKQMDQVLNEQIEYFSNVKTKFEEQLKSIVRVKITKRSTKKELIRFLNKLSKTDPLFKIVTEDWLLRHNLQPILMSSFWNLYDIEQTLSYENLIRNREIQIEFLEVSIFVLNEINTVLKKSTELL</sequence>
<evidence type="ECO:0000313" key="5">
    <source>
        <dbReference type="Proteomes" id="UP000248827"/>
    </source>
</evidence>
<dbReference type="Proteomes" id="UP000247078">
    <property type="component" value="Unassembled WGS sequence"/>
</dbReference>
<evidence type="ECO:0000313" key="3">
    <source>
        <dbReference type="EMBL" id="RAI98880.1"/>
    </source>
</evidence>
<reference evidence="2 4" key="1">
    <citation type="submission" date="2018-05" db="EMBL/GenBank/DDBJ databases">
        <title>Freshwater and sediment microbial communities from various areas in North America, analyzing microbe dynamics in response to fracking.</title>
        <authorList>
            <person name="Lamendella R."/>
        </authorList>
    </citation>
    <scope>NUCLEOTIDE SEQUENCE [LARGE SCALE GENOMIC DNA]</scope>
    <source>
        <strain evidence="2 4">DB-3</strain>
        <strain evidence="3 5">NG-13</strain>
    </source>
</reference>
<comment type="caution">
    <text evidence="2">The sequence shown here is derived from an EMBL/GenBank/DDBJ whole genome shotgun (WGS) entry which is preliminary data.</text>
</comment>
<organism evidence="2 4">
    <name type="scientific">Paenibacillus pabuli</name>
    <dbReference type="NCBI Taxonomy" id="1472"/>
    <lineage>
        <taxon>Bacteria</taxon>
        <taxon>Bacillati</taxon>
        <taxon>Bacillota</taxon>
        <taxon>Bacilli</taxon>
        <taxon>Bacillales</taxon>
        <taxon>Paenibacillaceae</taxon>
        <taxon>Paenibacillus</taxon>
    </lineage>
</organism>
<feature type="domain" description="6-hydroxymethylpterin diphosphokinase MptE-like" evidence="1">
    <location>
        <begin position="196"/>
        <end position="369"/>
    </location>
</feature>
<dbReference type="PANTHER" id="PTHR41786:SF1">
    <property type="entry name" value="6-HYDROXYMETHYLPTERIN DIPHOSPHOKINASE MPTE-LIKE DOMAIN-CONTAINING PROTEIN"/>
    <property type="match status" value="1"/>
</dbReference>
<dbReference type="PANTHER" id="PTHR41786">
    <property type="entry name" value="MOTILITY ACCESSORY FACTOR MAF"/>
    <property type="match status" value="1"/>
</dbReference>
<evidence type="ECO:0000313" key="2">
    <source>
        <dbReference type="EMBL" id="PWW37442.1"/>
    </source>
</evidence>
<dbReference type="Pfam" id="PF01973">
    <property type="entry name" value="MptE-like"/>
    <property type="match status" value="1"/>
</dbReference>
<keyword evidence="5" id="KW-1185">Reference proteome</keyword>
<name>A0A855XWH1_9BACL</name>
<dbReference type="EMBL" id="QLLI01000003">
    <property type="protein sequence ID" value="RAI98880.1"/>
    <property type="molecule type" value="Genomic_DNA"/>
</dbReference>
<dbReference type="InterPro" id="IPR002826">
    <property type="entry name" value="MptE-like"/>
</dbReference>
<dbReference type="EMBL" id="QGTZ01000009">
    <property type="protein sequence ID" value="PWW37442.1"/>
    <property type="molecule type" value="Genomic_DNA"/>
</dbReference>
<proteinExistence type="predicted"/>
<dbReference type="AlphaFoldDB" id="A0A855XWH1"/>
<gene>
    <name evidence="3" type="ORF">DET54_10317</name>
    <name evidence="2" type="ORF">DET56_109329</name>
</gene>
<evidence type="ECO:0000313" key="4">
    <source>
        <dbReference type="Proteomes" id="UP000247078"/>
    </source>
</evidence>
<protein>
    <recommendedName>
        <fullName evidence="1">6-hydroxymethylpterin diphosphokinase MptE-like domain-containing protein</fullName>
    </recommendedName>
</protein>
<evidence type="ECO:0000259" key="1">
    <source>
        <dbReference type="Pfam" id="PF01973"/>
    </source>
</evidence>